<proteinExistence type="predicted"/>
<gene>
    <name evidence="1" type="ORF">Z042_14300</name>
</gene>
<dbReference type="STRING" id="1441930.Z042_14300"/>
<reference evidence="1 2" key="2">
    <citation type="submission" date="2015-03" db="EMBL/GenBank/DDBJ databases">
        <authorList>
            <person name="Chan K.-G."/>
        </authorList>
    </citation>
    <scope>NUCLEOTIDE SEQUENCE [LARGE SCALE GENOMIC DNA]</scope>
    <source>
        <strain evidence="1 2">RB-25</strain>
    </source>
</reference>
<keyword evidence="2" id="KW-1185">Reference proteome</keyword>
<dbReference type="KEGG" id="sfo:Z042_14300"/>
<evidence type="ECO:0000313" key="1">
    <source>
        <dbReference type="EMBL" id="AHG22813.1"/>
    </source>
</evidence>
<dbReference type="RefSeq" id="WP_024910538.1">
    <property type="nucleotide sequence ID" value="NZ_CP007044.2"/>
</dbReference>
<dbReference type="EMBL" id="CP007044">
    <property type="protein sequence ID" value="AHG22813.1"/>
    <property type="molecule type" value="Genomic_DNA"/>
</dbReference>
<protein>
    <submittedName>
        <fullName evidence="1">Uncharacterized protein</fullName>
    </submittedName>
</protein>
<organism evidence="1 2">
    <name type="scientific">Chania multitudinisentens RB-25</name>
    <dbReference type="NCBI Taxonomy" id="1441930"/>
    <lineage>
        <taxon>Bacteria</taxon>
        <taxon>Pseudomonadati</taxon>
        <taxon>Pseudomonadota</taxon>
        <taxon>Gammaproteobacteria</taxon>
        <taxon>Enterobacterales</taxon>
        <taxon>Yersiniaceae</taxon>
        <taxon>Chania</taxon>
    </lineage>
</organism>
<reference evidence="1 2" key="1">
    <citation type="submission" date="2014-01" db="EMBL/GenBank/DDBJ databases">
        <title>Isolation of Serratia multitudinisentens RB-25 from Ex-Landfill site.</title>
        <authorList>
            <person name="Robson E.H.J."/>
        </authorList>
    </citation>
    <scope>NUCLEOTIDE SEQUENCE [LARGE SCALE GENOMIC DNA]</scope>
    <source>
        <strain evidence="1 2">RB-25</strain>
    </source>
</reference>
<name>W0LG17_9GAMM</name>
<dbReference type="HOGENOM" id="CLU_2275514_0_0_6"/>
<accession>W0LG17</accession>
<dbReference type="Proteomes" id="UP000019030">
    <property type="component" value="Chromosome"/>
</dbReference>
<sequence>MITQTINCVLLVTADSNEWHYMWAELAKRAQNRELPEPTVAEHFGEVWQYMETQEVSSLWSGKRLFHCFRHRLHPVKGANYRIKIPASRNLESGELQPAFQR</sequence>
<dbReference type="AlphaFoldDB" id="W0LG17"/>
<evidence type="ECO:0000313" key="2">
    <source>
        <dbReference type="Proteomes" id="UP000019030"/>
    </source>
</evidence>
<dbReference type="OrthoDB" id="5703587at2"/>